<reference evidence="2" key="1">
    <citation type="journal article" date="2014" name="BMC Genomics">
        <title>Genome characteristics reveal the impact of lichenization on lichen-forming fungus Endocarpon pusillum Hedwig (Verrucariales, Ascomycota).</title>
        <authorList>
            <person name="Wang Y.-Y."/>
            <person name="Liu B."/>
            <person name="Zhang X.-Y."/>
            <person name="Zhou Q.-M."/>
            <person name="Zhang T."/>
            <person name="Li H."/>
            <person name="Yu Y.-F."/>
            <person name="Zhang X.-L."/>
            <person name="Hao X.-Y."/>
            <person name="Wang M."/>
            <person name="Wang L."/>
            <person name="Wei J.-C."/>
        </authorList>
    </citation>
    <scope>NUCLEOTIDE SEQUENCE [LARGE SCALE GENOMIC DNA]</scope>
    <source>
        <strain evidence="2">Z07020 / HMAS-L-300199</strain>
    </source>
</reference>
<accession>U1GDE3</accession>
<dbReference type="OMA" id="KNAVHHE"/>
<dbReference type="HOGENOM" id="CLU_001650_6_0_1"/>
<sequence>MSMKLRFLRYLEQIPIDANDDDLLPLSGKLEYQSIIGSLTYRMQGTRPDLAYPVSLLSRFLARPKAIHMGIAKGVLRYIRRTLSYSLKFSRIGNSEPIFYTDSDFAGPTLQDGMKSTSGYVGYLAGAPIIWSSKRQTATATSSTEAEYIGQFNAMKHMVHIGHFLTELSIPYSTPMTLFADNQGAQATARNPEYYSRLKHVAIAYHYQRELVEEGLIQLEHIPTEDMAADGLTKPLPRVKFNRFIELLQLNTKPAI</sequence>
<protein>
    <recommendedName>
        <fullName evidence="3">Reverse transcriptase Ty1/copia-type domain-containing protein</fullName>
    </recommendedName>
</protein>
<dbReference type="RefSeq" id="XP_007804628.1">
    <property type="nucleotide sequence ID" value="XM_007806437.1"/>
</dbReference>
<evidence type="ECO:0008006" key="3">
    <source>
        <dbReference type="Google" id="ProtNLM"/>
    </source>
</evidence>
<evidence type="ECO:0000313" key="2">
    <source>
        <dbReference type="Proteomes" id="UP000019373"/>
    </source>
</evidence>
<dbReference type="CDD" id="cd09272">
    <property type="entry name" value="RNase_HI_RT_Ty1"/>
    <property type="match status" value="1"/>
</dbReference>
<dbReference type="GeneID" id="19244034"/>
<gene>
    <name evidence="1" type="ORF">EPUS_09203</name>
</gene>
<dbReference type="EMBL" id="KE721397">
    <property type="protein sequence ID" value="ERF69716.1"/>
    <property type="molecule type" value="Genomic_DNA"/>
</dbReference>
<proteinExistence type="predicted"/>
<organism evidence="1 2">
    <name type="scientific">Endocarpon pusillum (strain Z07020 / HMAS-L-300199)</name>
    <name type="common">Lichen-forming fungus</name>
    <dbReference type="NCBI Taxonomy" id="1263415"/>
    <lineage>
        <taxon>Eukaryota</taxon>
        <taxon>Fungi</taxon>
        <taxon>Dikarya</taxon>
        <taxon>Ascomycota</taxon>
        <taxon>Pezizomycotina</taxon>
        <taxon>Eurotiomycetes</taxon>
        <taxon>Chaetothyriomycetidae</taxon>
        <taxon>Verrucariales</taxon>
        <taxon>Verrucariaceae</taxon>
        <taxon>Endocarpon</taxon>
    </lineage>
</organism>
<evidence type="ECO:0000313" key="1">
    <source>
        <dbReference type="EMBL" id="ERF69716.1"/>
    </source>
</evidence>
<dbReference type="AlphaFoldDB" id="U1GDE3"/>
<keyword evidence="2" id="KW-1185">Reference proteome</keyword>
<dbReference type="OrthoDB" id="3799035at2759"/>
<dbReference type="PANTHER" id="PTHR11439:SF467">
    <property type="entry name" value="INTEGRASE CATALYTIC DOMAIN-CONTAINING PROTEIN"/>
    <property type="match status" value="1"/>
</dbReference>
<dbReference type="Proteomes" id="UP000019373">
    <property type="component" value="Unassembled WGS sequence"/>
</dbReference>
<name>U1GDE3_ENDPU</name>
<dbReference type="PANTHER" id="PTHR11439">
    <property type="entry name" value="GAG-POL-RELATED RETROTRANSPOSON"/>
    <property type="match status" value="1"/>
</dbReference>
<dbReference type="eggNOG" id="KOG0017">
    <property type="taxonomic scope" value="Eukaryota"/>
</dbReference>